<keyword evidence="1 2" id="KW-0597">Phosphoprotein</keyword>
<accession>A0AAD5RZE3</accession>
<proteinExistence type="predicted"/>
<dbReference type="SUPFAM" id="SSF52172">
    <property type="entry name" value="CheY-like"/>
    <property type="match status" value="1"/>
</dbReference>
<evidence type="ECO:0000313" key="5">
    <source>
        <dbReference type="EMBL" id="KAJ3025963.1"/>
    </source>
</evidence>
<dbReference type="InterPro" id="IPR011006">
    <property type="entry name" value="CheY-like_superfamily"/>
</dbReference>
<dbReference type="PANTHER" id="PTHR45339">
    <property type="entry name" value="HYBRID SIGNAL TRANSDUCTION HISTIDINE KINASE J"/>
    <property type="match status" value="1"/>
</dbReference>
<dbReference type="Proteomes" id="UP001212841">
    <property type="component" value="Unassembled WGS sequence"/>
</dbReference>
<dbReference type="AlphaFoldDB" id="A0AAD5RZE3"/>
<evidence type="ECO:0000256" key="2">
    <source>
        <dbReference type="PROSITE-ProRule" id="PRU00169"/>
    </source>
</evidence>
<gene>
    <name evidence="5" type="ORF">HK097_006561</name>
</gene>
<keyword evidence="6" id="KW-1185">Reference proteome</keyword>
<feature type="non-terminal residue" evidence="5">
    <location>
        <position position="281"/>
    </location>
</feature>
<feature type="modified residue" description="4-aspartylphosphate" evidence="2">
    <location>
        <position position="192"/>
    </location>
</feature>
<feature type="region of interest" description="Disordered" evidence="3">
    <location>
        <begin position="1"/>
        <end position="28"/>
    </location>
</feature>
<evidence type="ECO:0000256" key="3">
    <source>
        <dbReference type="SAM" id="MobiDB-lite"/>
    </source>
</evidence>
<name>A0AAD5RZE3_9FUNG</name>
<dbReference type="PROSITE" id="PS50110">
    <property type="entry name" value="RESPONSE_REGULATORY"/>
    <property type="match status" value="1"/>
</dbReference>
<evidence type="ECO:0000259" key="4">
    <source>
        <dbReference type="PROSITE" id="PS50110"/>
    </source>
</evidence>
<sequence length="281" mass="30231">GLGMGVPVLRREDSGDGEVTTDEDEGETDDYFGKGALCKASGAVFGSGVATVALGVSSPRFGRRTSLAQQYGQQQKSVNSSGAGTPLVWSPAGSVGSLVDAQEFRRNELSRHLLHAGSVGSAALLNVAADPGLSSEEVKGRVLLVEDNPVNQKLGTKILQKLKYDVDLAKNGQEALDKIRNTDRGYDAVLMDCQMPIMDGFEATRQIRGLERTNNLYASPQPCFPPHLPIVALTANVSEDSRRVCEEAGMDWFCSKPFTAGMLEEVLGEWVRKGREGIMRV</sequence>
<dbReference type="EMBL" id="JADGJD010003070">
    <property type="protein sequence ID" value="KAJ3025963.1"/>
    <property type="molecule type" value="Genomic_DNA"/>
</dbReference>
<evidence type="ECO:0000256" key="1">
    <source>
        <dbReference type="ARBA" id="ARBA00022553"/>
    </source>
</evidence>
<feature type="compositionally biased region" description="Acidic residues" evidence="3">
    <location>
        <begin position="15"/>
        <end position="28"/>
    </location>
</feature>
<reference evidence="5" key="1">
    <citation type="submission" date="2020-05" db="EMBL/GenBank/DDBJ databases">
        <title>Phylogenomic resolution of chytrid fungi.</title>
        <authorList>
            <person name="Stajich J.E."/>
            <person name="Amses K."/>
            <person name="Simmons R."/>
            <person name="Seto K."/>
            <person name="Myers J."/>
            <person name="Bonds A."/>
            <person name="Quandt C.A."/>
            <person name="Barry K."/>
            <person name="Liu P."/>
            <person name="Grigoriev I."/>
            <person name="Longcore J.E."/>
            <person name="James T.Y."/>
        </authorList>
    </citation>
    <scope>NUCLEOTIDE SEQUENCE</scope>
    <source>
        <strain evidence="5">JEL0318</strain>
    </source>
</reference>
<dbReference type="CDD" id="cd17546">
    <property type="entry name" value="REC_hyHK_CKI1_RcsC-like"/>
    <property type="match status" value="1"/>
</dbReference>
<feature type="domain" description="Response regulatory" evidence="4">
    <location>
        <begin position="141"/>
        <end position="271"/>
    </location>
</feature>
<protein>
    <recommendedName>
        <fullName evidence="4">Response regulatory domain-containing protein</fullName>
    </recommendedName>
</protein>
<dbReference type="Gene3D" id="3.40.50.2300">
    <property type="match status" value="1"/>
</dbReference>
<dbReference type="SMART" id="SM00448">
    <property type="entry name" value="REC"/>
    <property type="match status" value="1"/>
</dbReference>
<evidence type="ECO:0000313" key="6">
    <source>
        <dbReference type="Proteomes" id="UP001212841"/>
    </source>
</evidence>
<comment type="caution">
    <text evidence="5">The sequence shown here is derived from an EMBL/GenBank/DDBJ whole genome shotgun (WGS) entry which is preliminary data.</text>
</comment>
<dbReference type="PANTHER" id="PTHR45339:SF5">
    <property type="entry name" value="HISTIDINE KINASE"/>
    <property type="match status" value="1"/>
</dbReference>
<dbReference type="GO" id="GO:0000160">
    <property type="term" value="P:phosphorelay signal transduction system"/>
    <property type="evidence" value="ECO:0007669"/>
    <property type="project" value="InterPro"/>
</dbReference>
<dbReference type="InterPro" id="IPR001789">
    <property type="entry name" value="Sig_transdc_resp-reg_receiver"/>
</dbReference>
<organism evidence="5 6">
    <name type="scientific">Rhizophlyctis rosea</name>
    <dbReference type="NCBI Taxonomy" id="64517"/>
    <lineage>
        <taxon>Eukaryota</taxon>
        <taxon>Fungi</taxon>
        <taxon>Fungi incertae sedis</taxon>
        <taxon>Chytridiomycota</taxon>
        <taxon>Chytridiomycota incertae sedis</taxon>
        <taxon>Chytridiomycetes</taxon>
        <taxon>Rhizophlyctidales</taxon>
        <taxon>Rhizophlyctidaceae</taxon>
        <taxon>Rhizophlyctis</taxon>
    </lineage>
</organism>
<dbReference type="Pfam" id="PF00072">
    <property type="entry name" value="Response_reg"/>
    <property type="match status" value="1"/>
</dbReference>